<reference evidence="1 2" key="1">
    <citation type="journal article" date="2023" name="Plant Dis.">
        <title>First Report of Diplodia intermedia Causing Canker and Dieback Diseases on Apple Trees in Canada.</title>
        <authorList>
            <person name="Ellouze W."/>
            <person name="Ilyukhin E."/>
            <person name="Sulman M."/>
            <person name="Ali S."/>
        </authorList>
    </citation>
    <scope>NUCLEOTIDE SEQUENCE [LARGE SCALE GENOMIC DNA]</scope>
    <source>
        <strain evidence="1 2">M45-28</strain>
    </source>
</reference>
<sequence length="206" mass="22843">MPSLSPCFIVSRPQGFPRSASQTIADQTNQTTTRPVFHTRSRWSLKQYPVHCVIILSSDLASDQLEEAEENKRLYTVGCSLAAQMDFVDDYVYVDKASGNLKAVHSAVIYSSIGQVIQSNDAGAKFHVSLAIPEVLLVPPLRPFPPIWLSAQETKATLLLPFSTLCNRMTVTISQQKLAFHEEALSLLELCEAVKLGSFVQRLFSE</sequence>
<organism evidence="1 2">
    <name type="scientific">Diplodia intermedia</name>
    <dbReference type="NCBI Taxonomy" id="856260"/>
    <lineage>
        <taxon>Eukaryota</taxon>
        <taxon>Fungi</taxon>
        <taxon>Dikarya</taxon>
        <taxon>Ascomycota</taxon>
        <taxon>Pezizomycotina</taxon>
        <taxon>Dothideomycetes</taxon>
        <taxon>Dothideomycetes incertae sedis</taxon>
        <taxon>Botryosphaeriales</taxon>
        <taxon>Botryosphaeriaceae</taxon>
        <taxon>Diplodia</taxon>
    </lineage>
</organism>
<dbReference type="EMBL" id="JAKEKT020000086">
    <property type="protein sequence ID" value="KAL1637662.1"/>
    <property type="molecule type" value="Genomic_DNA"/>
</dbReference>
<proteinExistence type="predicted"/>
<name>A0ABR3TDW2_9PEZI</name>
<evidence type="ECO:0000313" key="1">
    <source>
        <dbReference type="EMBL" id="KAL1637662.1"/>
    </source>
</evidence>
<evidence type="ECO:0000313" key="2">
    <source>
        <dbReference type="Proteomes" id="UP001521184"/>
    </source>
</evidence>
<keyword evidence="2" id="KW-1185">Reference proteome</keyword>
<protein>
    <submittedName>
        <fullName evidence="1">Uncharacterized protein</fullName>
    </submittedName>
</protein>
<gene>
    <name evidence="1" type="ORF">SLS58_009192</name>
</gene>
<accession>A0ABR3TDW2</accession>
<dbReference type="Proteomes" id="UP001521184">
    <property type="component" value="Unassembled WGS sequence"/>
</dbReference>
<comment type="caution">
    <text evidence="1">The sequence shown here is derived from an EMBL/GenBank/DDBJ whole genome shotgun (WGS) entry which is preliminary data.</text>
</comment>